<sequence length="60" mass="6959">MRSAQPPISLLSYERQLNKFIFSVCTGRTPIALHPEPARANWICKSLQFNQFVPRRNTEV</sequence>
<dbReference type="AlphaFoldDB" id="A0A2C9VSC7"/>
<organism evidence="1">
    <name type="scientific">Manihot esculenta</name>
    <name type="common">Cassava</name>
    <name type="synonym">Jatropha manihot</name>
    <dbReference type="NCBI Taxonomy" id="3983"/>
    <lineage>
        <taxon>Eukaryota</taxon>
        <taxon>Viridiplantae</taxon>
        <taxon>Streptophyta</taxon>
        <taxon>Embryophyta</taxon>
        <taxon>Tracheophyta</taxon>
        <taxon>Spermatophyta</taxon>
        <taxon>Magnoliopsida</taxon>
        <taxon>eudicotyledons</taxon>
        <taxon>Gunneridae</taxon>
        <taxon>Pentapetalae</taxon>
        <taxon>rosids</taxon>
        <taxon>fabids</taxon>
        <taxon>Malpighiales</taxon>
        <taxon>Euphorbiaceae</taxon>
        <taxon>Crotonoideae</taxon>
        <taxon>Manihoteae</taxon>
        <taxon>Manihot</taxon>
    </lineage>
</organism>
<gene>
    <name evidence="1" type="ORF">MANES_05G014600</name>
</gene>
<proteinExistence type="predicted"/>
<reference evidence="1" key="1">
    <citation type="submission" date="2016-02" db="EMBL/GenBank/DDBJ databases">
        <title>WGS assembly of Manihot esculenta.</title>
        <authorList>
            <person name="Bredeson J.V."/>
            <person name="Prochnik S.E."/>
            <person name="Lyons J.B."/>
            <person name="Schmutz J."/>
            <person name="Grimwood J."/>
            <person name="Vrebalov J."/>
            <person name="Bart R.S."/>
            <person name="Amuge T."/>
            <person name="Ferguson M.E."/>
            <person name="Green R."/>
            <person name="Putnam N."/>
            <person name="Stites J."/>
            <person name="Rounsley S."/>
            <person name="Rokhsar D.S."/>
        </authorList>
    </citation>
    <scope>NUCLEOTIDE SEQUENCE [LARGE SCALE GENOMIC DNA]</scope>
    <source>
        <tissue evidence="1">Leaf</tissue>
    </source>
</reference>
<dbReference type="EMBL" id="CM004391">
    <property type="protein sequence ID" value="OAY48905.1"/>
    <property type="molecule type" value="Genomic_DNA"/>
</dbReference>
<evidence type="ECO:0000313" key="1">
    <source>
        <dbReference type="EMBL" id="OAY48905.1"/>
    </source>
</evidence>
<protein>
    <submittedName>
        <fullName evidence="1">Uncharacterized protein</fullName>
    </submittedName>
</protein>
<accession>A0A2C9VSC7</accession>
<name>A0A2C9VSC7_MANES</name>